<protein>
    <submittedName>
        <fullName evidence="1">Uncharacterized protein</fullName>
    </submittedName>
</protein>
<proteinExistence type="predicted"/>
<dbReference type="STRING" id="247633.GP2143_02424"/>
<dbReference type="EMBL" id="AAVT01000006">
    <property type="protein sequence ID" value="EAW30742.1"/>
    <property type="molecule type" value="Genomic_DNA"/>
</dbReference>
<evidence type="ECO:0000313" key="2">
    <source>
        <dbReference type="Proteomes" id="UP000004931"/>
    </source>
</evidence>
<gene>
    <name evidence="1" type="ORF">GP2143_02424</name>
</gene>
<reference evidence="1 2" key="1">
    <citation type="journal article" date="2010" name="J. Bacteriol.">
        <title>Genome sequence of the oligotrophic marine Gammaproteobacterium HTCC2143, isolated from the Oregon Coast.</title>
        <authorList>
            <person name="Oh H.M."/>
            <person name="Kang I."/>
            <person name="Ferriera S."/>
            <person name="Giovannoni S.J."/>
            <person name="Cho J.C."/>
        </authorList>
    </citation>
    <scope>NUCLEOTIDE SEQUENCE [LARGE SCALE GENOMIC DNA]</scope>
    <source>
        <strain evidence="1 2">HTCC2143</strain>
    </source>
</reference>
<dbReference type="AlphaFoldDB" id="A0YEA6"/>
<accession>A0YEA6</accession>
<organism evidence="1 2">
    <name type="scientific">marine gamma proteobacterium HTCC2143</name>
    <dbReference type="NCBI Taxonomy" id="247633"/>
    <lineage>
        <taxon>Bacteria</taxon>
        <taxon>Pseudomonadati</taxon>
        <taxon>Pseudomonadota</taxon>
        <taxon>Gammaproteobacteria</taxon>
        <taxon>Cellvibrionales</taxon>
        <taxon>Spongiibacteraceae</taxon>
        <taxon>BD1-7 clade</taxon>
    </lineage>
</organism>
<keyword evidence="2" id="KW-1185">Reference proteome</keyword>
<comment type="caution">
    <text evidence="1">The sequence shown here is derived from an EMBL/GenBank/DDBJ whole genome shotgun (WGS) entry which is preliminary data.</text>
</comment>
<sequence>MGRQMIKYANYENFTLTIDAHRVANTLATDVGVIIRAFDESSDVTLSAGLDFSESAGEIRYLSMQLGKPLYSLGERLGRFINPR</sequence>
<name>A0YEA6_9GAMM</name>
<dbReference type="Proteomes" id="UP000004931">
    <property type="component" value="Unassembled WGS sequence"/>
</dbReference>
<evidence type="ECO:0000313" key="1">
    <source>
        <dbReference type="EMBL" id="EAW30742.1"/>
    </source>
</evidence>